<evidence type="ECO:0000256" key="9">
    <source>
        <dbReference type="ARBA" id="ARBA00035011"/>
    </source>
</evidence>
<feature type="chain" id="PRO_5043965957" description="Phytocyanin domain-containing protein" evidence="12">
    <location>
        <begin position="28"/>
        <end position="198"/>
    </location>
</feature>
<gene>
    <name evidence="14" type="ORF">LIER_01675</name>
</gene>
<evidence type="ECO:0000256" key="6">
    <source>
        <dbReference type="ARBA" id="ARBA00023157"/>
    </source>
</evidence>
<dbReference type="InterPro" id="IPR008972">
    <property type="entry name" value="Cupredoxin"/>
</dbReference>
<dbReference type="Proteomes" id="UP001454036">
    <property type="component" value="Unassembled WGS sequence"/>
</dbReference>
<keyword evidence="11" id="KW-0812">Transmembrane</keyword>
<keyword evidence="4 12" id="KW-0732">Signal</keyword>
<feature type="domain" description="Phytocyanin" evidence="13">
    <location>
        <begin position="28"/>
        <end position="130"/>
    </location>
</feature>
<dbReference type="PANTHER" id="PTHR33021:SF14">
    <property type="entry name" value="OS01G0272700 PROTEIN"/>
    <property type="match status" value="1"/>
</dbReference>
<dbReference type="PROSITE" id="PS51485">
    <property type="entry name" value="PHYTOCYANIN"/>
    <property type="match status" value="1"/>
</dbReference>
<evidence type="ECO:0000259" key="13">
    <source>
        <dbReference type="PROSITE" id="PS51485"/>
    </source>
</evidence>
<dbReference type="Pfam" id="PF02298">
    <property type="entry name" value="Cu_bind_like"/>
    <property type="match status" value="1"/>
</dbReference>
<evidence type="ECO:0000256" key="2">
    <source>
        <dbReference type="ARBA" id="ARBA00022475"/>
    </source>
</evidence>
<accession>A0AAV3NP67</accession>
<proteinExistence type="inferred from homology"/>
<keyword evidence="8" id="KW-0449">Lipoprotein</keyword>
<organism evidence="14 15">
    <name type="scientific">Lithospermum erythrorhizon</name>
    <name type="common">Purple gromwell</name>
    <name type="synonym">Lithospermum officinale var. erythrorhizon</name>
    <dbReference type="NCBI Taxonomy" id="34254"/>
    <lineage>
        <taxon>Eukaryota</taxon>
        <taxon>Viridiplantae</taxon>
        <taxon>Streptophyta</taxon>
        <taxon>Embryophyta</taxon>
        <taxon>Tracheophyta</taxon>
        <taxon>Spermatophyta</taxon>
        <taxon>Magnoliopsida</taxon>
        <taxon>eudicotyledons</taxon>
        <taxon>Gunneridae</taxon>
        <taxon>Pentapetalae</taxon>
        <taxon>asterids</taxon>
        <taxon>lamiids</taxon>
        <taxon>Boraginales</taxon>
        <taxon>Boraginaceae</taxon>
        <taxon>Boraginoideae</taxon>
        <taxon>Lithospermeae</taxon>
        <taxon>Lithospermum</taxon>
    </lineage>
</organism>
<feature type="region of interest" description="Disordered" evidence="10">
    <location>
        <begin position="135"/>
        <end position="166"/>
    </location>
</feature>
<dbReference type="GO" id="GO:0009055">
    <property type="term" value="F:electron transfer activity"/>
    <property type="evidence" value="ECO:0007669"/>
    <property type="project" value="InterPro"/>
</dbReference>
<protein>
    <recommendedName>
        <fullName evidence="13">Phytocyanin domain-containing protein</fullName>
    </recommendedName>
</protein>
<comment type="caution">
    <text evidence="14">The sequence shown here is derived from an EMBL/GenBank/DDBJ whole genome shotgun (WGS) entry which is preliminary data.</text>
</comment>
<evidence type="ECO:0000256" key="10">
    <source>
        <dbReference type="SAM" id="MobiDB-lite"/>
    </source>
</evidence>
<evidence type="ECO:0000313" key="14">
    <source>
        <dbReference type="EMBL" id="GAA0140301.1"/>
    </source>
</evidence>
<keyword evidence="3" id="KW-0336">GPI-anchor</keyword>
<keyword evidence="5 11" id="KW-0472">Membrane</keyword>
<dbReference type="InterPro" id="IPR041846">
    <property type="entry name" value="ENL_dom"/>
</dbReference>
<dbReference type="GO" id="GO:0005886">
    <property type="term" value="C:plasma membrane"/>
    <property type="evidence" value="ECO:0007669"/>
    <property type="project" value="UniProtKB-SubCell"/>
</dbReference>
<evidence type="ECO:0000256" key="4">
    <source>
        <dbReference type="ARBA" id="ARBA00022729"/>
    </source>
</evidence>
<evidence type="ECO:0000256" key="1">
    <source>
        <dbReference type="ARBA" id="ARBA00004609"/>
    </source>
</evidence>
<dbReference type="InterPro" id="IPR039391">
    <property type="entry name" value="Phytocyanin-like"/>
</dbReference>
<evidence type="ECO:0000256" key="12">
    <source>
        <dbReference type="SAM" id="SignalP"/>
    </source>
</evidence>
<dbReference type="Gene3D" id="2.60.40.420">
    <property type="entry name" value="Cupredoxins - blue copper proteins"/>
    <property type="match status" value="1"/>
</dbReference>
<dbReference type="CDD" id="cd11019">
    <property type="entry name" value="OsENODL1_like"/>
    <property type="match status" value="1"/>
</dbReference>
<sequence>MSCFSFTSRFLNFALLIFIFMAPMAFCFQYEVGGEKGWVVPTGNETETYNRWAARQRFNIGDTLYFKYQNDSVLEVRDVDYKACNTSNPLAKYEKGYTVFQFDRSGSFYFISGEEDHCKSGQKLIVQVIHSSGEERGSSAAPASSPEPEESSGGSGRDSGDSTGSLGATSGGSIIKSNVALVVISGFGVMFGFLFMVV</sequence>
<name>A0AAV3NP67_LITER</name>
<reference evidence="14 15" key="1">
    <citation type="submission" date="2024-01" db="EMBL/GenBank/DDBJ databases">
        <title>The complete chloroplast genome sequence of Lithospermum erythrorhizon: insights into the phylogenetic relationship among Boraginaceae species and the maternal lineages of purple gromwells.</title>
        <authorList>
            <person name="Okada T."/>
            <person name="Watanabe K."/>
        </authorList>
    </citation>
    <scope>NUCLEOTIDE SEQUENCE [LARGE SCALE GENOMIC DNA]</scope>
</reference>
<dbReference type="AlphaFoldDB" id="A0AAV3NP67"/>
<dbReference type="EMBL" id="BAABME010000168">
    <property type="protein sequence ID" value="GAA0140301.1"/>
    <property type="molecule type" value="Genomic_DNA"/>
</dbReference>
<evidence type="ECO:0000313" key="15">
    <source>
        <dbReference type="Proteomes" id="UP001454036"/>
    </source>
</evidence>
<keyword evidence="11" id="KW-1133">Transmembrane helix</keyword>
<feature type="transmembrane region" description="Helical" evidence="11">
    <location>
        <begin position="179"/>
        <end position="197"/>
    </location>
</feature>
<dbReference type="GO" id="GO:0098552">
    <property type="term" value="C:side of membrane"/>
    <property type="evidence" value="ECO:0007669"/>
    <property type="project" value="UniProtKB-KW"/>
</dbReference>
<dbReference type="FunFam" id="2.60.40.420:FF:000010">
    <property type="entry name" value="Early nodulin-like protein 1"/>
    <property type="match status" value="1"/>
</dbReference>
<dbReference type="InterPro" id="IPR003245">
    <property type="entry name" value="Phytocyanin_dom"/>
</dbReference>
<comment type="similarity">
    <text evidence="9">Belongs to the early nodulin-like (ENODL) family.</text>
</comment>
<keyword evidence="6" id="KW-1015">Disulfide bond</keyword>
<keyword evidence="2" id="KW-1003">Cell membrane</keyword>
<comment type="subcellular location">
    <subcellularLocation>
        <location evidence="1">Cell membrane</location>
        <topology evidence="1">Lipid-anchor</topology>
        <topology evidence="1">GPI-anchor</topology>
    </subcellularLocation>
</comment>
<evidence type="ECO:0000256" key="11">
    <source>
        <dbReference type="SAM" id="Phobius"/>
    </source>
</evidence>
<evidence type="ECO:0000256" key="3">
    <source>
        <dbReference type="ARBA" id="ARBA00022622"/>
    </source>
</evidence>
<evidence type="ECO:0000256" key="8">
    <source>
        <dbReference type="ARBA" id="ARBA00023288"/>
    </source>
</evidence>
<dbReference type="PANTHER" id="PTHR33021">
    <property type="entry name" value="BLUE COPPER PROTEIN"/>
    <property type="match status" value="1"/>
</dbReference>
<keyword evidence="7" id="KW-0325">Glycoprotein</keyword>
<evidence type="ECO:0000256" key="5">
    <source>
        <dbReference type="ARBA" id="ARBA00023136"/>
    </source>
</evidence>
<dbReference type="SUPFAM" id="SSF49503">
    <property type="entry name" value="Cupredoxins"/>
    <property type="match status" value="1"/>
</dbReference>
<evidence type="ECO:0000256" key="7">
    <source>
        <dbReference type="ARBA" id="ARBA00023180"/>
    </source>
</evidence>
<keyword evidence="15" id="KW-1185">Reference proteome</keyword>
<feature type="signal peptide" evidence="12">
    <location>
        <begin position="1"/>
        <end position="27"/>
    </location>
</feature>